<dbReference type="GeneID" id="5889063"/>
<dbReference type="PANTHER" id="PTHR12718">
    <property type="entry name" value="CELL CYCLE CONTROL PROTEIN CWF15"/>
    <property type="match status" value="1"/>
</dbReference>
<feature type="region of interest" description="Disordered" evidence="4">
    <location>
        <begin position="47"/>
        <end position="180"/>
    </location>
</feature>
<evidence type="ECO:0000256" key="3">
    <source>
        <dbReference type="ARBA" id="ARBA00023187"/>
    </source>
</evidence>
<reference evidence="5 6" key="1">
    <citation type="journal article" date="2008" name="Nature">
        <title>The genome of the choanoflagellate Monosiga brevicollis and the origin of metazoans.</title>
        <authorList>
            <consortium name="JGI Sequencing"/>
            <person name="King N."/>
            <person name="Westbrook M.J."/>
            <person name="Young S.L."/>
            <person name="Kuo A."/>
            <person name="Abedin M."/>
            <person name="Chapman J."/>
            <person name="Fairclough S."/>
            <person name="Hellsten U."/>
            <person name="Isogai Y."/>
            <person name="Letunic I."/>
            <person name="Marr M."/>
            <person name="Pincus D."/>
            <person name="Putnam N."/>
            <person name="Rokas A."/>
            <person name="Wright K.J."/>
            <person name="Zuzow R."/>
            <person name="Dirks W."/>
            <person name="Good M."/>
            <person name="Goodstein D."/>
            <person name="Lemons D."/>
            <person name="Li W."/>
            <person name="Lyons J.B."/>
            <person name="Morris A."/>
            <person name="Nichols S."/>
            <person name="Richter D.J."/>
            <person name="Salamov A."/>
            <person name="Bork P."/>
            <person name="Lim W.A."/>
            <person name="Manning G."/>
            <person name="Miller W.T."/>
            <person name="McGinnis W."/>
            <person name="Shapiro H."/>
            <person name="Tjian R."/>
            <person name="Grigoriev I.V."/>
            <person name="Rokhsar D."/>
        </authorList>
    </citation>
    <scope>NUCLEOTIDE SEQUENCE [LARGE SCALE GENOMIC DNA]</scope>
    <source>
        <strain evidence="6">MX1 / ATCC 50154</strain>
    </source>
</reference>
<dbReference type="FunCoup" id="A9UT39">
    <property type="interactions" value="1441"/>
</dbReference>
<dbReference type="GO" id="GO:0071013">
    <property type="term" value="C:catalytic step 2 spliceosome"/>
    <property type="evidence" value="ECO:0000318"/>
    <property type="project" value="GO_Central"/>
</dbReference>
<keyword evidence="3" id="KW-0508">mRNA splicing</keyword>
<dbReference type="OMA" id="KYREHGQ"/>
<dbReference type="EMBL" id="CH991545">
    <property type="protein sequence ID" value="EDQ91177.1"/>
    <property type="molecule type" value="Genomic_DNA"/>
</dbReference>
<feature type="region of interest" description="Disordered" evidence="4">
    <location>
        <begin position="1"/>
        <end position="20"/>
    </location>
</feature>
<organism evidence="5 6">
    <name type="scientific">Monosiga brevicollis</name>
    <name type="common">Choanoflagellate</name>
    <dbReference type="NCBI Taxonomy" id="81824"/>
    <lineage>
        <taxon>Eukaryota</taxon>
        <taxon>Choanoflagellata</taxon>
        <taxon>Craspedida</taxon>
        <taxon>Salpingoecidae</taxon>
        <taxon>Monosiga</taxon>
    </lineage>
</organism>
<dbReference type="PANTHER" id="PTHR12718:SF2">
    <property type="entry name" value="SPLICEOSOME-ASSOCIATED PROTEIN CWC15 HOMOLOG"/>
    <property type="match status" value="1"/>
</dbReference>
<sequence>MTTAHRPTWTPAQGGTGKYDSSLGAMSKQYSVRDVVAHTKLKVREEGQGTRFENSLKDFRSELEDREREHHEKQLKEQQKIEGLAAITEGRTGLPAEKRPRITHIEANALDADDDDDDADDADSDSDESDSDDDDDTELLLAELEKIKRERADEQARKDTERIAADEEQRRESALQGNPLLRGQASDFTVKRRWDDDVVFKNCAKVEERGKKETFVNDTLRSEYHRKFMDKFIK</sequence>
<feature type="compositionally biased region" description="Polar residues" evidence="4">
    <location>
        <begin position="1"/>
        <end position="13"/>
    </location>
</feature>
<feature type="compositionally biased region" description="Basic and acidic residues" evidence="4">
    <location>
        <begin position="47"/>
        <end position="80"/>
    </location>
</feature>
<dbReference type="GO" id="GO:0003723">
    <property type="term" value="F:RNA binding"/>
    <property type="evidence" value="ECO:0000318"/>
    <property type="project" value="GO_Central"/>
</dbReference>
<evidence type="ECO:0000313" key="5">
    <source>
        <dbReference type="EMBL" id="EDQ91177.1"/>
    </source>
</evidence>
<dbReference type="InterPro" id="IPR006973">
    <property type="entry name" value="Cwf_Cwc_15"/>
</dbReference>
<evidence type="ECO:0000256" key="4">
    <source>
        <dbReference type="SAM" id="MobiDB-lite"/>
    </source>
</evidence>
<proteinExistence type="inferred from homology"/>
<feature type="compositionally biased region" description="Basic and acidic residues" evidence="4">
    <location>
        <begin position="143"/>
        <end position="173"/>
    </location>
</feature>
<keyword evidence="2" id="KW-0507">mRNA processing</keyword>
<protein>
    <recommendedName>
        <fullName evidence="7">Cwf15/Cwc15 cell cycle control protein</fullName>
    </recommendedName>
</protein>
<dbReference type="Pfam" id="PF04889">
    <property type="entry name" value="Cwf_Cwc_15"/>
    <property type="match status" value="1"/>
</dbReference>
<dbReference type="GO" id="GO:0045292">
    <property type="term" value="P:mRNA cis splicing, via spliceosome"/>
    <property type="evidence" value="ECO:0000318"/>
    <property type="project" value="GO_Central"/>
</dbReference>
<dbReference type="STRING" id="81824.A9UT39"/>
<dbReference type="KEGG" id="mbr:MONBRDRAFT_31430"/>
<gene>
    <name evidence="5" type="ORF">MONBRDRAFT_31430</name>
</gene>
<comment type="similarity">
    <text evidence="1">Belongs to the CWC15 family.</text>
</comment>
<evidence type="ECO:0000256" key="1">
    <source>
        <dbReference type="ARBA" id="ARBA00006644"/>
    </source>
</evidence>
<dbReference type="AlphaFoldDB" id="A9UT39"/>
<evidence type="ECO:0000313" key="6">
    <source>
        <dbReference type="Proteomes" id="UP000001357"/>
    </source>
</evidence>
<dbReference type="eggNOG" id="KOG3228">
    <property type="taxonomic scope" value="Eukaryota"/>
</dbReference>
<feature type="compositionally biased region" description="Acidic residues" evidence="4">
    <location>
        <begin position="111"/>
        <end position="138"/>
    </location>
</feature>
<keyword evidence="6" id="KW-1185">Reference proteome</keyword>
<dbReference type="InParanoid" id="A9UT39"/>
<dbReference type="RefSeq" id="XP_001743599.1">
    <property type="nucleotide sequence ID" value="XM_001743547.1"/>
</dbReference>
<evidence type="ECO:0000256" key="2">
    <source>
        <dbReference type="ARBA" id="ARBA00022664"/>
    </source>
</evidence>
<evidence type="ECO:0008006" key="7">
    <source>
        <dbReference type="Google" id="ProtNLM"/>
    </source>
</evidence>
<accession>A9UT39</accession>
<dbReference type="Proteomes" id="UP000001357">
    <property type="component" value="Unassembled WGS sequence"/>
</dbReference>
<name>A9UT39_MONBE</name>